<keyword evidence="10" id="KW-0170">Cobalt</keyword>
<feature type="domain" description="Peptidase M20 dimerisation" evidence="12">
    <location>
        <begin position="183"/>
        <end position="287"/>
    </location>
</feature>
<evidence type="ECO:0000259" key="12">
    <source>
        <dbReference type="Pfam" id="PF07687"/>
    </source>
</evidence>
<dbReference type="EC" id="3.5.1.18" evidence="5"/>
<dbReference type="CDD" id="cd08659">
    <property type="entry name" value="M20_ArgE_DapE-like"/>
    <property type="match status" value="1"/>
</dbReference>
<dbReference type="InterPro" id="IPR050072">
    <property type="entry name" value="Peptidase_M20A"/>
</dbReference>
<dbReference type="Proteomes" id="UP000661607">
    <property type="component" value="Unassembled WGS sequence"/>
</dbReference>
<dbReference type="PANTHER" id="PTHR43808">
    <property type="entry name" value="ACETYLORNITHINE DEACETYLASE"/>
    <property type="match status" value="1"/>
</dbReference>
<evidence type="ECO:0000256" key="8">
    <source>
        <dbReference type="ARBA" id="ARBA00022801"/>
    </source>
</evidence>
<evidence type="ECO:0000256" key="9">
    <source>
        <dbReference type="ARBA" id="ARBA00022833"/>
    </source>
</evidence>
<comment type="cofactor">
    <cofactor evidence="1">
        <name>Co(2+)</name>
        <dbReference type="ChEBI" id="CHEBI:48828"/>
    </cofactor>
</comment>
<dbReference type="NCBIfam" id="TIGR01910">
    <property type="entry name" value="DapE-ArgE"/>
    <property type="match status" value="1"/>
</dbReference>
<dbReference type="EMBL" id="JADBEF010000001">
    <property type="protein sequence ID" value="MBE1559412.1"/>
    <property type="molecule type" value="Genomic_DNA"/>
</dbReference>
<keyword evidence="7" id="KW-0479">Metal-binding</keyword>
<keyword evidence="9" id="KW-0862">Zinc</keyword>
<protein>
    <recommendedName>
        <fullName evidence="6">Probable succinyl-diaminopimelate desuccinylase</fullName>
        <ecNumber evidence="5">3.5.1.18</ecNumber>
    </recommendedName>
</protein>
<proteinExistence type="inferred from homology"/>
<evidence type="ECO:0000256" key="1">
    <source>
        <dbReference type="ARBA" id="ARBA00001941"/>
    </source>
</evidence>
<dbReference type="SUPFAM" id="SSF55031">
    <property type="entry name" value="Bacterial exopeptidase dimerisation domain"/>
    <property type="match status" value="1"/>
</dbReference>
<gene>
    <name evidence="13" type="ORF">H4W81_002191</name>
</gene>
<organism evidence="13 14">
    <name type="scientific">Nonomuraea africana</name>
    <dbReference type="NCBI Taxonomy" id="46171"/>
    <lineage>
        <taxon>Bacteria</taxon>
        <taxon>Bacillati</taxon>
        <taxon>Actinomycetota</taxon>
        <taxon>Actinomycetes</taxon>
        <taxon>Streptosporangiales</taxon>
        <taxon>Streptosporangiaceae</taxon>
        <taxon>Nonomuraea</taxon>
    </lineage>
</organism>
<dbReference type="Pfam" id="PF07687">
    <property type="entry name" value="M20_dimer"/>
    <property type="match status" value="1"/>
</dbReference>
<sequence length="393" mass="41297">MIEIDAQGVVEFTQELVRVPSTNDPARGRSEQPAADLVAAKMRSWGWDVVVEEAAPGRPNVVAVVEGGGGEGPTLMFEGHTDVVTEGDLSEWTVDPFGGEIRDGRLWGRGSADMKSGLAAVLYATRALQLAGPFPGRIKVCALADEEGLMIGAHHFVNSALSEGVDAAIVAEPEAGEICAVAKGALRLRVDFTGKMAHGAMPQHGRNPIQAVGALLVALRAYQEELQAAHPAHEHLGEVYVTPTVVQAGSQEQVNVIPAVAAVFVDVRTVPGVAHKEVADRVEELAAFDGIESRVAILVDRPPVEVPVTHPVVTALAAAHTAVTGDEPVYGGVPGSTDGTVLTHWGGIPSVVYGPGGKWIAHQADEFVEVEEIVRCTRVFAEAARRFLTGAGQ</sequence>
<dbReference type="InterPro" id="IPR002933">
    <property type="entry name" value="Peptidase_M20"/>
</dbReference>
<dbReference type="Gene3D" id="3.30.70.360">
    <property type="match status" value="1"/>
</dbReference>
<evidence type="ECO:0000256" key="6">
    <source>
        <dbReference type="ARBA" id="ARBA00016853"/>
    </source>
</evidence>
<comment type="cofactor">
    <cofactor evidence="2">
        <name>Zn(2+)</name>
        <dbReference type="ChEBI" id="CHEBI:29105"/>
    </cofactor>
</comment>
<evidence type="ECO:0000256" key="2">
    <source>
        <dbReference type="ARBA" id="ARBA00001947"/>
    </source>
</evidence>
<keyword evidence="8 13" id="KW-0378">Hydrolase</keyword>
<comment type="similarity">
    <text evidence="4">Belongs to the peptidase M20A family.</text>
</comment>
<evidence type="ECO:0000256" key="10">
    <source>
        <dbReference type="ARBA" id="ARBA00023285"/>
    </source>
</evidence>
<dbReference type="SUPFAM" id="SSF53187">
    <property type="entry name" value="Zn-dependent exopeptidases"/>
    <property type="match status" value="1"/>
</dbReference>
<evidence type="ECO:0000256" key="4">
    <source>
        <dbReference type="ARBA" id="ARBA00006247"/>
    </source>
</evidence>
<dbReference type="RefSeq" id="WP_192774694.1">
    <property type="nucleotide sequence ID" value="NZ_BAAASY010000001.1"/>
</dbReference>
<comment type="caution">
    <text evidence="13">The sequence shown here is derived from an EMBL/GenBank/DDBJ whole genome shotgun (WGS) entry which is preliminary data.</text>
</comment>
<evidence type="ECO:0000256" key="3">
    <source>
        <dbReference type="ARBA" id="ARBA00005130"/>
    </source>
</evidence>
<reference evidence="13 14" key="1">
    <citation type="submission" date="2020-10" db="EMBL/GenBank/DDBJ databases">
        <title>Sequencing the genomes of 1000 actinobacteria strains.</title>
        <authorList>
            <person name="Klenk H.-P."/>
        </authorList>
    </citation>
    <scope>NUCLEOTIDE SEQUENCE [LARGE SCALE GENOMIC DNA]</scope>
    <source>
        <strain evidence="13 14">DSM 43748</strain>
    </source>
</reference>
<evidence type="ECO:0000256" key="11">
    <source>
        <dbReference type="ARBA" id="ARBA00051301"/>
    </source>
</evidence>
<evidence type="ECO:0000313" key="13">
    <source>
        <dbReference type="EMBL" id="MBE1559412.1"/>
    </source>
</evidence>
<evidence type="ECO:0000256" key="5">
    <source>
        <dbReference type="ARBA" id="ARBA00011921"/>
    </source>
</evidence>
<evidence type="ECO:0000256" key="7">
    <source>
        <dbReference type="ARBA" id="ARBA00022723"/>
    </source>
</evidence>
<dbReference type="InterPro" id="IPR011650">
    <property type="entry name" value="Peptidase_M20_dimer"/>
</dbReference>
<comment type="pathway">
    <text evidence="3">Amino-acid biosynthesis; L-lysine biosynthesis via DAP pathway; LL-2,6-diaminopimelate from (S)-tetrahydrodipicolinate (succinylase route): step 3/3.</text>
</comment>
<dbReference type="InterPro" id="IPR001261">
    <property type="entry name" value="ArgE/DapE_CS"/>
</dbReference>
<dbReference type="GO" id="GO:0009014">
    <property type="term" value="F:succinyl-diaminopimelate desuccinylase activity"/>
    <property type="evidence" value="ECO:0007669"/>
    <property type="project" value="UniProtKB-EC"/>
</dbReference>
<dbReference type="PROSITE" id="PS00758">
    <property type="entry name" value="ARGE_DAPE_CPG2_1"/>
    <property type="match status" value="1"/>
</dbReference>
<accession>A0ABR9KBM5</accession>
<dbReference type="PROSITE" id="PS00759">
    <property type="entry name" value="ARGE_DAPE_CPG2_2"/>
    <property type="match status" value="1"/>
</dbReference>
<dbReference type="Gene3D" id="3.40.630.10">
    <property type="entry name" value="Zn peptidases"/>
    <property type="match status" value="1"/>
</dbReference>
<comment type="catalytic activity">
    <reaction evidence="11">
        <text>N-succinyl-(2S,6S)-2,6-diaminopimelate + H2O = (2S,6S)-2,6-diaminopimelate + succinate</text>
        <dbReference type="Rhea" id="RHEA:22608"/>
        <dbReference type="ChEBI" id="CHEBI:15377"/>
        <dbReference type="ChEBI" id="CHEBI:30031"/>
        <dbReference type="ChEBI" id="CHEBI:57609"/>
        <dbReference type="ChEBI" id="CHEBI:58087"/>
        <dbReference type="EC" id="3.5.1.18"/>
    </reaction>
</comment>
<dbReference type="Pfam" id="PF01546">
    <property type="entry name" value="Peptidase_M20"/>
    <property type="match status" value="1"/>
</dbReference>
<dbReference type="InterPro" id="IPR010182">
    <property type="entry name" value="ArgE/DapE"/>
</dbReference>
<keyword evidence="14" id="KW-1185">Reference proteome</keyword>
<evidence type="ECO:0000313" key="14">
    <source>
        <dbReference type="Proteomes" id="UP000661607"/>
    </source>
</evidence>
<dbReference type="InterPro" id="IPR036264">
    <property type="entry name" value="Bact_exopeptidase_dim_dom"/>
</dbReference>
<name>A0ABR9KBM5_9ACTN</name>